<feature type="transmembrane region" description="Helical" evidence="9">
    <location>
        <begin position="204"/>
        <end position="223"/>
    </location>
</feature>
<accession>A0A9X6NP61</accession>
<dbReference type="PRINTS" id="PR00237">
    <property type="entry name" value="GPCRRHODOPSN"/>
</dbReference>
<keyword evidence="3 9" id="KW-0812">Transmembrane</keyword>
<keyword evidence="12" id="KW-1185">Reference proteome</keyword>
<dbReference type="Proteomes" id="UP000192578">
    <property type="component" value="Unassembled WGS sequence"/>
</dbReference>
<evidence type="ECO:0000256" key="8">
    <source>
        <dbReference type="ARBA" id="ARBA00023224"/>
    </source>
</evidence>
<dbReference type="EMBL" id="MTYJ01000364">
    <property type="protein sequence ID" value="OWA54011.1"/>
    <property type="molecule type" value="Genomic_DNA"/>
</dbReference>
<proteinExistence type="predicted"/>
<organism evidence="11 12">
    <name type="scientific">Hypsibius exemplaris</name>
    <name type="common">Freshwater tardigrade</name>
    <dbReference type="NCBI Taxonomy" id="2072580"/>
    <lineage>
        <taxon>Eukaryota</taxon>
        <taxon>Metazoa</taxon>
        <taxon>Ecdysozoa</taxon>
        <taxon>Tardigrada</taxon>
        <taxon>Eutardigrada</taxon>
        <taxon>Parachela</taxon>
        <taxon>Hypsibioidea</taxon>
        <taxon>Hypsibiidae</taxon>
        <taxon>Hypsibius</taxon>
    </lineage>
</organism>
<evidence type="ECO:0000256" key="7">
    <source>
        <dbReference type="ARBA" id="ARBA00023170"/>
    </source>
</evidence>
<feature type="transmembrane region" description="Helical" evidence="9">
    <location>
        <begin position="284"/>
        <end position="305"/>
    </location>
</feature>
<dbReference type="AlphaFoldDB" id="A0A9X6NP61"/>
<dbReference type="Pfam" id="PF00001">
    <property type="entry name" value="7tm_1"/>
    <property type="match status" value="1"/>
</dbReference>
<evidence type="ECO:0000256" key="2">
    <source>
        <dbReference type="ARBA" id="ARBA00022475"/>
    </source>
</evidence>
<evidence type="ECO:0000256" key="3">
    <source>
        <dbReference type="ARBA" id="ARBA00022692"/>
    </source>
</evidence>
<dbReference type="SUPFAM" id="SSF81321">
    <property type="entry name" value="Family A G protein-coupled receptor-like"/>
    <property type="match status" value="1"/>
</dbReference>
<feature type="domain" description="G-protein coupled receptors family 1 profile" evidence="10">
    <location>
        <begin position="49"/>
        <end position="302"/>
    </location>
</feature>
<dbReference type="InterPro" id="IPR017452">
    <property type="entry name" value="GPCR_Rhodpsn_7TM"/>
</dbReference>
<feature type="transmembrane region" description="Helical" evidence="9">
    <location>
        <begin position="70"/>
        <end position="94"/>
    </location>
</feature>
<dbReference type="GO" id="GO:0005886">
    <property type="term" value="C:plasma membrane"/>
    <property type="evidence" value="ECO:0007669"/>
    <property type="project" value="UniProtKB-SubCell"/>
</dbReference>
<evidence type="ECO:0000313" key="11">
    <source>
        <dbReference type="EMBL" id="OWA54011.1"/>
    </source>
</evidence>
<gene>
    <name evidence="11" type="ORF">BV898_18434</name>
</gene>
<keyword evidence="2" id="KW-1003">Cell membrane</keyword>
<feature type="transmembrane region" description="Helical" evidence="9">
    <location>
        <begin position="114"/>
        <end position="136"/>
    </location>
</feature>
<dbReference type="InterPro" id="IPR000276">
    <property type="entry name" value="GPCR_Rhodpsn"/>
</dbReference>
<comment type="caution">
    <text evidence="11">The sequence shown here is derived from an EMBL/GenBank/DDBJ whole genome shotgun (WGS) entry which is preliminary data.</text>
</comment>
<keyword evidence="5" id="KW-0297">G-protein coupled receptor</keyword>
<dbReference type="GO" id="GO:0004930">
    <property type="term" value="F:G protein-coupled receptor activity"/>
    <property type="evidence" value="ECO:0007669"/>
    <property type="project" value="UniProtKB-KW"/>
</dbReference>
<dbReference type="CDD" id="cd00637">
    <property type="entry name" value="7tm_classA_rhodopsin-like"/>
    <property type="match status" value="1"/>
</dbReference>
<keyword evidence="4 9" id="KW-1133">Transmembrane helix</keyword>
<evidence type="ECO:0000256" key="5">
    <source>
        <dbReference type="ARBA" id="ARBA00023040"/>
    </source>
</evidence>
<evidence type="ECO:0000256" key="1">
    <source>
        <dbReference type="ARBA" id="ARBA00004651"/>
    </source>
</evidence>
<dbReference type="PANTHER" id="PTHR24228">
    <property type="entry name" value="B2 BRADYKININ RECEPTOR/ANGIOTENSIN II RECEPTOR"/>
    <property type="match status" value="1"/>
</dbReference>
<reference evidence="12" key="1">
    <citation type="submission" date="2017-01" db="EMBL/GenBank/DDBJ databases">
        <title>Comparative genomics of anhydrobiosis in the tardigrade Hypsibius dujardini.</title>
        <authorList>
            <person name="Yoshida Y."/>
            <person name="Koutsovoulos G."/>
            <person name="Laetsch D."/>
            <person name="Stevens L."/>
            <person name="Kumar S."/>
            <person name="Horikawa D."/>
            <person name="Ishino K."/>
            <person name="Komine S."/>
            <person name="Tomita M."/>
            <person name="Blaxter M."/>
            <person name="Arakawa K."/>
        </authorList>
    </citation>
    <scope>NUCLEOTIDE SEQUENCE [LARGE SCALE GENOMIC DNA]</scope>
    <source>
        <strain evidence="12">Z151</strain>
    </source>
</reference>
<feature type="transmembrane region" description="Helical" evidence="9">
    <location>
        <begin position="32"/>
        <end position="58"/>
    </location>
</feature>
<evidence type="ECO:0000256" key="9">
    <source>
        <dbReference type="SAM" id="Phobius"/>
    </source>
</evidence>
<keyword evidence="7" id="KW-0675">Receptor</keyword>
<keyword evidence="6 9" id="KW-0472">Membrane</keyword>
<comment type="subcellular location">
    <subcellularLocation>
        <location evidence="1">Cell membrane</location>
        <topology evidence="1">Multi-pass membrane protein</topology>
    </subcellularLocation>
</comment>
<protein>
    <recommendedName>
        <fullName evidence="10">G-protein coupled receptors family 1 profile domain-containing protein</fullName>
    </recommendedName>
</protein>
<name>A0A9X6NP61_HYPEX</name>
<feature type="transmembrane region" description="Helical" evidence="9">
    <location>
        <begin position="244"/>
        <end position="264"/>
    </location>
</feature>
<evidence type="ECO:0000256" key="4">
    <source>
        <dbReference type="ARBA" id="ARBA00022989"/>
    </source>
</evidence>
<dbReference type="PANTHER" id="PTHR24228:SF59">
    <property type="entry name" value="NEUROPEPTIDE RECEPTOR 15"/>
    <property type="match status" value="1"/>
</dbReference>
<evidence type="ECO:0000256" key="6">
    <source>
        <dbReference type="ARBA" id="ARBA00023136"/>
    </source>
</evidence>
<dbReference type="Gene3D" id="1.20.1070.10">
    <property type="entry name" value="Rhodopsin 7-helix transmembrane proteins"/>
    <property type="match status" value="1"/>
</dbReference>
<feature type="transmembrane region" description="Helical" evidence="9">
    <location>
        <begin position="148"/>
        <end position="168"/>
    </location>
</feature>
<evidence type="ECO:0000259" key="10">
    <source>
        <dbReference type="PROSITE" id="PS50262"/>
    </source>
</evidence>
<dbReference type="PROSITE" id="PS50262">
    <property type="entry name" value="G_PROTEIN_RECEP_F1_2"/>
    <property type="match status" value="1"/>
</dbReference>
<evidence type="ECO:0000313" key="12">
    <source>
        <dbReference type="Proteomes" id="UP000192578"/>
    </source>
</evidence>
<dbReference type="OrthoDB" id="10044919at2759"/>
<sequence>MAHTGNLTQNFEASLNLTARQNIFFQHYFVHFMLYLVIGSCLCLVGLVSSVACFIAVLTFPPLKRSTNHLVANLVVINIVLSATVYPVTIVSIIHRQYAELPVKFCDWTVYTFFVLNSLIWQESLVAVNRFVAIIYPHRYSAFSGKKGVACTIISGYAIPFCLSLYPLTAHAPVYVSSPPFGSCRYDPRGKGLYAAFNSVLGSYVPMALTGVCYFIIFASSFIKRHRTVTVQLPALGPPSTQARRFRVAVMLCVSFLWSLLGYLPQPVITAFYKDLYTRYPATFFLARYASLMGVAGSTIIYGFLNRDYRKGMCAVLFCRVRFIGQTVHAVRYHRGPAEAAS</sequence>
<keyword evidence="8" id="KW-0807">Transducer</keyword>